<keyword evidence="8" id="KW-1185">Reference proteome</keyword>
<dbReference type="PANTHER" id="PTHR11011:SF99">
    <property type="entry name" value="FATTY ACYL-COA REDUCTASE 3"/>
    <property type="match status" value="1"/>
</dbReference>
<evidence type="ECO:0000256" key="4">
    <source>
        <dbReference type="RuleBase" id="RU363097"/>
    </source>
</evidence>
<dbReference type="CDD" id="cd09071">
    <property type="entry name" value="FAR_C"/>
    <property type="match status" value="1"/>
</dbReference>
<comment type="similarity">
    <text evidence="1 4">Belongs to the fatty acyl-CoA reductase family.</text>
</comment>
<evidence type="ECO:0000256" key="2">
    <source>
        <dbReference type="ARBA" id="ARBA00022516"/>
    </source>
</evidence>
<dbReference type="InterPro" id="IPR026055">
    <property type="entry name" value="FAR"/>
</dbReference>
<dbReference type="GO" id="GO:0102965">
    <property type="term" value="F:alcohol-forming long-chain fatty acyl-CoA reductase activity"/>
    <property type="evidence" value="ECO:0007669"/>
    <property type="project" value="UniProtKB-EC"/>
</dbReference>
<dbReference type="SUPFAM" id="SSF51735">
    <property type="entry name" value="NAD(P)-binding Rossmann-fold domains"/>
    <property type="match status" value="1"/>
</dbReference>
<dbReference type="EC" id="1.2.1.84" evidence="4"/>
<dbReference type="OrthoDB" id="429813at2759"/>
<dbReference type="AlphaFoldDB" id="A0A200QT82"/>
<name>A0A200QT82_MACCD</name>
<keyword evidence="4" id="KW-0560">Oxidoreductase</keyword>
<keyword evidence="3 4" id="KW-0443">Lipid metabolism</keyword>
<feature type="domain" description="Thioester reductase (TE)" evidence="6">
    <location>
        <begin position="3"/>
        <end position="89"/>
    </location>
</feature>
<dbReference type="GO" id="GO:0035336">
    <property type="term" value="P:long-chain fatty-acyl-CoA metabolic process"/>
    <property type="evidence" value="ECO:0007669"/>
    <property type="project" value="TreeGrafter"/>
</dbReference>
<evidence type="ECO:0000256" key="3">
    <source>
        <dbReference type="ARBA" id="ARBA00023098"/>
    </source>
</evidence>
<dbReference type="Pfam" id="PF03015">
    <property type="entry name" value="Sterile"/>
    <property type="match status" value="1"/>
</dbReference>
<comment type="function">
    <text evidence="4">Catalyzes the reduction of fatty acyl-CoA to fatty alcohols.</text>
</comment>
<dbReference type="InterPro" id="IPR013120">
    <property type="entry name" value="FAR_NAD-bd"/>
</dbReference>
<comment type="caution">
    <text evidence="7">The sequence shown here is derived from an EMBL/GenBank/DDBJ whole genome shotgun (WGS) entry which is preliminary data.</text>
</comment>
<dbReference type="PANTHER" id="PTHR11011">
    <property type="entry name" value="MALE STERILITY PROTEIN 2-RELATED"/>
    <property type="match status" value="1"/>
</dbReference>
<organism evidence="7 8">
    <name type="scientific">Macleaya cordata</name>
    <name type="common">Five-seeded plume-poppy</name>
    <name type="synonym">Bocconia cordata</name>
    <dbReference type="NCBI Taxonomy" id="56857"/>
    <lineage>
        <taxon>Eukaryota</taxon>
        <taxon>Viridiplantae</taxon>
        <taxon>Streptophyta</taxon>
        <taxon>Embryophyta</taxon>
        <taxon>Tracheophyta</taxon>
        <taxon>Spermatophyta</taxon>
        <taxon>Magnoliopsida</taxon>
        <taxon>Ranunculales</taxon>
        <taxon>Papaveraceae</taxon>
        <taxon>Papaveroideae</taxon>
        <taxon>Macleaya</taxon>
    </lineage>
</organism>
<dbReference type="InterPro" id="IPR036291">
    <property type="entry name" value="NAD(P)-bd_dom_sf"/>
</dbReference>
<dbReference type="InterPro" id="IPR033640">
    <property type="entry name" value="FAR_C"/>
</dbReference>
<keyword evidence="2 4" id="KW-0444">Lipid biosynthesis</keyword>
<keyword evidence="4" id="KW-0521">NADP</keyword>
<protein>
    <recommendedName>
        <fullName evidence="4">Fatty acyl-CoA reductase</fullName>
        <ecNumber evidence="4">1.2.1.84</ecNumber>
    </recommendedName>
</protein>
<dbReference type="InParanoid" id="A0A200QT82"/>
<evidence type="ECO:0000259" key="5">
    <source>
        <dbReference type="Pfam" id="PF03015"/>
    </source>
</evidence>
<reference evidence="7 8" key="1">
    <citation type="journal article" date="2017" name="Mol. Plant">
        <title>The Genome of Medicinal Plant Macleaya cordata Provides New Insights into Benzylisoquinoline Alkaloids Metabolism.</title>
        <authorList>
            <person name="Liu X."/>
            <person name="Liu Y."/>
            <person name="Huang P."/>
            <person name="Ma Y."/>
            <person name="Qing Z."/>
            <person name="Tang Q."/>
            <person name="Cao H."/>
            <person name="Cheng P."/>
            <person name="Zheng Y."/>
            <person name="Yuan Z."/>
            <person name="Zhou Y."/>
            <person name="Liu J."/>
            <person name="Tang Z."/>
            <person name="Zhuo Y."/>
            <person name="Zhang Y."/>
            <person name="Yu L."/>
            <person name="Huang J."/>
            <person name="Yang P."/>
            <person name="Peng Q."/>
            <person name="Zhang J."/>
            <person name="Jiang W."/>
            <person name="Zhang Z."/>
            <person name="Lin K."/>
            <person name="Ro D.K."/>
            <person name="Chen X."/>
            <person name="Xiong X."/>
            <person name="Shang Y."/>
            <person name="Huang S."/>
            <person name="Zeng J."/>
        </authorList>
    </citation>
    <scope>NUCLEOTIDE SEQUENCE [LARGE SCALE GENOMIC DNA]</scope>
    <source>
        <strain evidence="8">cv. BLH2017</strain>
        <tissue evidence="7">Root</tissue>
    </source>
</reference>
<dbReference type="STRING" id="56857.A0A200QT82"/>
<dbReference type="Gene3D" id="3.40.50.720">
    <property type="entry name" value="NAD(P)-binding Rossmann-like Domain"/>
    <property type="match status" value="1"/>
</dbReference>
<dbReference type="GO" id="GO:0010345">
    <property type="term" value="P:suberin biosynthetic process"/>
    <property type="evidence" value="ECO:0007669"/>
    <property type="project" value="TreeGrafter"/>
</dbReference>
<dbReference type="Proteomes" id="UP000195402">
    <property type="component" value="Unassembled WGS sequence"/>
</dbReference>
<gene>
    <name evidence="7" type="ORF">BVC80_1761g44</name>
</gene>
<sequence>MFGWPNTYVFTKAMGEMLIGKLREDVPVVIIRPTIVTSTYREPFPGWSEGVRTIDSFIVAYAKGKLPCFLGNIETMFDVIPGDMVVNAVIVAMVGHANIHQSSSDIPFIYQLCSYSSSTYPLNCIKLRDYSYQYFSKNPLMDKDGKSHKIVMPLHFPTMASFRRYIYVNYMLPLEGLKFVNAAFCQCFRDTCKDVERKISHILRMVELNEPYIFFKGTFDELNTKRLRMAMRANETEANTFYFDPKCINWEDYFMNIHIPGLVKYVIKL</sequence>
<proteinExistence type="inferred from homology"/>
<evidence type="ECO:0000313" key="8">
    <source>
        <dbReference type="Proteomes" id="UP000195402"/>
    </source>
</evidence>
<dbReference type="OMA" id="QMITRES"/>
<dbReference type="EMBL" id="MVGT01001101">
    <property type="protein sequence ID" value="OVA13678.1"/>
    <property type="molecule type" value="Genomic_DNA"/>
</dbReference>
<dbReference type="Pfam" id="PF07993">
    <property type="entry name" value="NAD_binding_4"/>
    <property type="match status" value="1"/>
</dbReference>
<comment type="catalytic activity">
    <reaction evidence="4">
        <text>a long-chain fatty acyl-CoA + 2 NADPH + 2 H(+) = a long-chain primary fatty alcohol + 2 NADP(+) + CoA</text>
        <dbReference type="Rhea" id="RHEA:52716"/>
        <dbReference type="ChEBI" id="CHEBI:15378"/>
        <dbReference type="ChEBI" id="CHEBI:57287"/>
        <dbReference type="ChEBI" id="CHEBI:57783"/>
        <dbReference type="ChEBI" id="CHEBI:58349"/>
        <dbReference type="ChEBI" id="CHEBI:77396"/>
        <dbReference type="ChEBI" id="CHEBI:83139"/>
        <dbReference type="EC" id="1.2.1.84"/>
    </reaction>
</comment>
<evidence type="ECO:0000313" key="7">
    <source>
        <dbReference type="EMBL" id="OVA13678.1"/>
    </source>
</evidence>
<evidence type="ECO:0000259" key="6">
    <source>
        <dbReference type="Pfam" id="PF07993"/>
    </source>
</evidence>
<feature type="domain" description="Fatty acyl-CoA reductase C-terminal" evidence="5">
    <location>
        <begin position="170"/>
        <end position="268"/>
    </location>
</feature>
<accession>A0A200QT82</accession>
<dbReference type="GO" id="GO:0080019">
    <property type="term" value="F:alcohol-forming very long-chain fatty acyl-CoA reductase activity"/>
    <property type="evidence" value="ECO:0007669"/>
    <property type="project" value="InterPro"/>
</dbReference>
<evidence type="ECO:0000256" key="1">
    <source>
        <dbReference type="ARBA" id="ARBA00005928"/>
    </source>
</evidence>